<feature type="transmembrane region" description="Helical" evidence="10">
    <location>
        <begin position="1358"/>
        <end position="1382"/>
    </location>
</feature>
<feature type="transmembrane region" description="Helical" evidence="10">
    <location>
        <begin position="810"/>
        <end position="831"/>
    </location>
</feature>
<dbReference type="InterPro" id="IPR003439">
    <property type="entry name" value="ABC_transporter-like_ATP-bd"/>
</dbReference>
<dbReference type="Pfam" id="PF12698">
    <property type="entry name" value="ABC2_membrane_3"/>
    <property type="match status" value="2"/>
</dbReference>
<keyword evidence="13" id="KW-1185">Reference proteome</keyword>
<dbReference type="PANTHER" id="PTHR19229:SF36">
    <property type="entry name" value="ATP-BINDING CASSETTE SUB-FAMILY A MEMBER 2"/>
    <property type="match status" value="1"/>
</dbReference>
<dbReference type="InterPro" id="IPR003593">
    <property type="entry name" value="AAA+_ATPase"/>
</dbReference>
<evidence type="ECO:0000256" key="4">
    <source>
        <dbReference type="ARBA" id="ARBA00022692"/>
    </source>
</evidence>
<evidence type="ECO:0000256" key="6">
    <source>
        <dbReference type="ARBA" id="ARBA00022741"/>
    </source>
</evidence>
<keyword evidence="9 10" id="KW-0472">Membrane</keyword>
<dbReference type="SUPFAM" id="SSF52540">
    <property type="entry name" value="P-loop containing nucleoside triphosphate hydrolases"/>
    <property type="match status" value="2"/>
</dbReference>
<keyword evidence="8 10" id="KW-1133">Transmembrane helix</keyword>
<gene>
    <name evidence="12" type="ORF">LAZ67_5000308</name>
</gene>
<evidence type="ECO:0000256" key="10">
    <source>
        <dbReference type="SAM" id="Phobius"/>
    </source>
</evidence>
<feature type="domain" description="ABC transporter" evidence="11">
    <location>
        <begin position="1906"/>
        <end position="2137"/>
    </location>
</feature>
<dbReference type="InterPro" id="IPR017871">
    <property type="entry name" value="ABC_transporter-like_CS"/>
</dbReference>
<keyword evidence="4 10" id="KW-0812">Transmembrane</keyword>
<dbReference type="Gene3D" id="3.40.50.300">
    <property type="entry name" value="P-loop containing nucleotide triphosphate hydrolases"/>
    <property type="match status" value="2"/>
</dbReference>
<feature type="transmembrane region" description="Helical" evidence="10">
    <location>
        <begin position="1724"/>
        <end position="1743"/>
    </location>
</feature>
<keyword evidence="7" id="KW-0067">ATP-binding</keyword>
<evidence type="ECO:0000256" key="1">
    <source>
        <dbReference type="ARBA" id="ARBA00004141"/>
    </source>
</evidence>
<sequence>MIIMQFDFALTNARAPFGHFDEKAMPSVGLFPFIQKTLCTFNNTCYPTLLREEDHEAAGDFIGFDSSLILEFVADLERIIKPHKSARNMEIRKRLSKDLELLSRFVKKFTDPEYPIDSRIAIKDLVNEESLATKYPYPQLPLTHSAVQELLFSTISIRHLQKVFDRGNQTLRQYLCDSGGLEEMIQPGDQTLLISEVCALNPNNLTRLSHILIKETDLDALGRHLSNLTYQVTGSHLQLDTWRRMASASSSVLQQLYRLESPRKLLSGLRSSYQAVQELGDMENATARLLQLSACGRNISTLFDPESQGPIRHIEELKEQIKNNREKLMQKDSYLYEYDNRTTQKCNSLFKTLEENENTRMIWKQLKPLVRGKILYTPEGPATQQLIRTVNDSFTPIRSILNFTQSWLDNLHPIFHGFLKNSTLTLQLIKSIVAPSNVPLIGLMDSSLSGPPNETLASMVADLHFLLEQMLEHWEDWLSEINKMVMELHDYLQCLELDRFEALPNEDALVKRGLSLMTEDKFWAGLVFDIRPDAPTLPPYLRYKIRMDANKVDTTKKIENTIPRPGPRRRPAIDLKYISHGFAYIQDMVEKALIREHTGVKEPTGVFLQQMPYPCYIMDQFIMAVSRSFPLFMVLSWIYSCSMIIKSVVHEKEQRLKEMMKAMGLTNAVLWVSWFLQSFLVMSLSAFLLTLVLVYGKVVENSDPLVVYVLLLCYAVSTIAKGFFISTLFSRANVAAAAGGLIFFLTYLPYPFLVMWEEKLSFLEKVSTSLLSNVAFGYGCNYLAQFEQEGVGVHWSNVASSTLPRDTFSLAHVMVLLLLDGVLYGFFTWYIEAVFPGQYGVPKPWYFFATHSYWCGTVSSKNCTRAPSIVPNAIPPDSLTGGGRDKEVALEEEPEDLPLGVSIKHLTKVYDKDKVAVNDLSLNFYEGQITSFLGHNGAGKTTTISILTGMFPPTSGTATIYGADIQMDMDIIRHSLGTCPQHNVLFDYLTVMEHLWFYASLKGLPKNEVLREAQEIIEDIGLANKKNELSKNLSGGMQRKLSIAIAFVGGSRTVILDEPTAGVDPYARRSIWELLIKYKTGRTVILTTHHMDEADLLGDRIAVIADGKLRCCGSSLFLKTKYGNGYYLTLVKSPKDTSLDAPDEGVADMITPPGHKAKSPSTSSWGTLCEANQVTQFVRRYVPGAQLVEDVGAELSYLLPTASRLDQLFENLDNSLARLHISSYGISDTSLEEIFLKVTGEATATKKGGVDDTPVLEHRITENHTAVPPVAPPHDTWSNLQKALNHLQNLFRTRDNHPSLEDAGKIPLEKLNPMRSPYQDSDLPMAAGGSKRITGAKLLWRQLIALYIRRFHHSRRNLKGFVCEVILPAGFVTLAMLLTLAIPPMTDEPPLELTPWLYGPPNYVFYSNEDPNSLTAPKYEQALFHKPGLGNRCVKGNPVKKFPCQGPPSLPPDRHSIWGSSWNESAAQCNCDVGYIRCSALPPDPKPIPIVSTDIAFNVTGWNISDWILKTHKKYYKQRYGGFSFGVYPPEPAFNFSGLSNTLGSLLTGLVESQLIRQVGQVLGHLENSARTMRVADNVKVWFNNQGWAASMTYMNVVNNLLLRAGLSPDKTPSHYGISVTSHPMNYTMGQLQDEVGERGSLSILHATCIIFAMSFVTASFTLFLIEDRVSGSKHLQFVSGVNPIIYWLGSYSWDLCNYLIPCGLCILIFFLFNEEAYVSNDNIFGFILLLLLYGWSSIPLIYPASFVFTVPSSAFVTVSCLNLFIGIVSTLSTYVLEMLNDEELNAISDILKKVFLIFPHYCLGRGLIDMFTNQLTAKHMARFVGPGMKLYQNPLNWEFLGKNLSSMAMQGIFYFVLTLLVEYKFFLKPRKIPVAPSTGPETTEDEDVALERSKVLGGRVNHALLRMEDITKIYRAGQHPAVNHLCVAVQPGECFGLLGVNGAGKTTTFKMLTGNIPITSGDAYISGYSIQTELAKARQNIGYCPQFDAIDSLLTGWEHLEFYARLRGIPEKYIHMVASWGIRKLGLKSFAHQRAGTYSGGNKRKLSTAIALVGNPSIVFLDEPTTGMDPKARRFLWNCIIDVVKEGHAVILTSHRCSADDLGKSGSLLSGEAPEERFPIHGENNRLHDVTLSDSYVG</sequence>
<keyword evidence="5" id="KW-0677">Repeat</keyword>
<evidence type="ECO:0000256" key="8">
    <source>
        <dbReference type="ARBA" id="ARBA00022989"/>
    </source>
</evidence>
<feature type="transmembrane region" description="Helical" evidence="10">
    <location>
        <begin position="669"/>
        <end position="693"/>
    </location>
</feature>
<comment type="subcellular location">
    <subcellularLocation>
        <location evidence="1">Membrane</location>
        <topology evidence="1">Multi-pass membrane protein</topology>
    </subcellularLocation>
</comment>
<name>A0ABY6KET4_9ARAC</name>
<dbReference type="InterPro" id="IPR013525">
    <property type="entry name" value="ABC2_TM"/>
</dbReference>
<organism evidence="12 13">
    <name type="scientific">Cordylochernes scorpioides</name>
    <dbReference type="NCBI Taxonomy" id="51811"/>
    <lineage>
        <taxon>Eukaryota</taxon>
        <taxon>Metazoa</taxon>
        <taxon>Ecdysozoa</taxon>
        <taxon>Arthropoda</taxon>
        <taxon>Chelicerata</taxon>
        <taxon>Arachnida</taxon>
        <taxon>Pseudoscorpiones</taxon>
        <taxon>Cheliferoidea</taxon>
        <taxon>Chernetidae</taxon>
        <taxon>Cordylochernes</taxon>
    </lineage>
</organism>
<dbReference type="Pfam" id="PF00005">
    <property type="entry name" value="ABC_tran"/>
    <property type="match status" value="2"/>
</dbReference>
<dbReference type="InterPro" id="IPR026082">
    <property type="entry name" value="ABCA"/>
</dbReference>
<dbReference type="SMART" id="SM00382">
    <property type="entry name" value="AAA"/>
    <property type="match status" value="2"/>
</dbReference>
<evidence type="ECO:0000313" key="12">
    <source>
        <dbReference type="EMBL" id="UYV67346.1"/>
    </source>
</evidence>
<dbReference type="CDD" id="cd03263">
    <property type="entry name" value="ABC_subfamily_A"/>
    <property type="match status" value="2"/>
</dbReference>
<evidence type="ECO:0000256" key="2">
    <source>
        <dbReference type="ARBA" id="ARBA00008869"/>
    </source>
</evidence>
<keyword evidence="6" id="KW-0547">Nucleotide-binding</keyword>
<dbReference type="PROSITE" id="PS50893">
    <property type="entry name" value="ABC_TRANSPORTER_2"/>
    <property type="match status" value="2"/>
</dbReference>
<keyword evidence="3" id="KW-0813">Transport</keyword>
<dbReference type="Proteomes" id="UP001235939">
    <property type="component" value="Chromosome 05"/>
</dbReference>
<feature type="transmembrane region" description="Helical" evidence="10">
    <location>
        <begin position="732"/>
        <end position="750"/>
    </location>
</feature>
<feature type="transmembrane region" description="Helical" evidence="10">
    <location>
        <begin position="1686"/>
        <end position="1712"/>
    </location>
</feature>
<evidence type="ECO:0000313" key="13">
    <source>
        <dbReference type="Proteomes" id="UP001235939"/>
    </source>
</evidence>
<proteinExistence type="inferred from homology"/>
<feature type="transmembrane region" description="Helical" evidence="10">
    <location>
        <begin position="629"/>
        <end position="649"/>
    </location>
</feature>
<reference evidence="12 13" key="1">
    <citation type="submission" date="2022-01" db="EMBL/GenBank/DDBJ databases">
        <title>A chromosomal length assembly of Cordylochernes scorpioides.</title>
        <authorList>
            <person name="Zeh D."/>
            <person name="Zeh J."/>
        </authorList>
    </citation>
    <scope>NUCLEOTIDE SEQUENCE [LARGE SCALE GENOMIC DNA]</scope>
    <source>
        <strain evidence="12">IN4F17</strain>
        <tissue evidence="12">Whole Body</tissue>
    </source>
</reference>
<dbReference type="InterPro" id="IPR027417">
    <property type="entry name" value="P-loop_NTPase"/>
</dbReference>
<feature type="transmembrane region" description="Helical" evidence="10">
    <location>
        <begin position="705"/>
        <end position="725"/>
    </location>
</feature>
<evidence type="ECO:0000256" key="9">
    <source>
        <dbReference type="ARBA" id="ARBA00023136"/>
    </source>
</evidence>
<dbReference type="PROSITE" id="PS00211">
    <property type="entry name" value="ABC_TRANSPORTER_1"/>
    <property type="match status" value="1"/>
</dbReference>
<feature type="transmembrane region" description="Helical" evidence="10">
    <location>
        <begin position="1644"/>
        <end position="1666"/>
    </location>
</feature>
<feature type="domain" description="ABC transporter" evidence="11">
    <location>
        <begin position="901"/>
        <end position="1131"/>
    </location>
</feature>
<feature type="transmembrane region" description="Helical" evidence="10">
    <location>
        <begin position="1755"/>
        <end position="1777"/>
    </location>
</feature>
<accession>A0ABY6KET4</accession>
<protein>
    <submittedName>
        <fullName evidence="12">ABCA1</fullName>
    </submittedName>
</protein>
<dbReference type="EMBL" id="CP092867">
    <property type="protein sequence ID" value="UYV67346.1"/>
    <property type="molecule type" value="Genomic_DNA"/>
</dbReference>
<evidence type="ECO:0000256" key="5">
    <source>
        <dbReference type="ARBA" id="ARBA00022737"/>
    </source>
</evidence>
<evidence type="ECO:0000259" key="11">
    <source>
        <dbReference type="PROSITE" id="PS50893"/>
    </source>
</evidence>
<evidence type="ECO:0000256" key="3">
    <source>
        <dbReference type="ARBA" id="ARBA00022448"/>
    </source>
</evidence>
<evidence type="ECO:0000256" key="7">
    <source>
        <dbReference type="ARBA" id="ARBA00022840"/>
    </source>
</evidence>
<comment type="similarity">
    <text evidence="2">Belongs to the ABC transporter superfamily. ABCA family.</text>
</comment>
<dbReference type="PANTHER" id="PTHR19229">
    <property type="entry name" value="ATP-BINDING CASSETTE TRANSPORTER SUBFAMILY A ABCA"/>
    <property type="match status" value="1"/>
</dbReference>